<organism evidence="2 3">
    <name type="scientific">Pseudonocardia autotrophica</name>
    <name type="common">Amycolata autotrophica</name>
    <name type="synonym">Nocardia autotrophica</name>
    <dbReference type="NCBI Taxonomy" id="2074"/>
    <lineage>
        <taxon>Bacteria</taxon>
        <taxon>Bacillati</taxon>
        <taxon>Actinomycetota</taxon>
        <taxon>Actinomycetes</taxon>
        <taxon>Pseudonocardiales</taxon>
        <taxon>Pseudonocardiaceae</taxon>
        <taxon>Pseudonocardia</taxon>
    </lineage>
</organism>
<dbReference type="Pfam" id="PF01425">
    <property type="entry name" value="Amidase"/>
    <property type="match status" value="1"/>
</dbReference>
<dbReference type="SUPFAM" id="SSF75304">
    <property type="entry name" value="Amidase signature (AS) enzymes"/>
    <property type="match status" value="1"/>
</dbReference>
<sequence length="324" mass="33575">MPGGSSGGSGVAVATRSCFGALGTDTGGSIRLPSALNGVTGLRPTIGRVSNAGVIPLAWSMDTVGPMARTAIDCAAMFTALAGFDPADAGSVDRAGEDYGGDLSGGVDGLRIGVIEGYSLHHVQPSVEKGVRAALQTLEAAGARATEVSIADIEGNISAQLTVEAAEPSTYHQRWLRERPDDYGDDVRLLLEAGEMLLATQYLQAQRYRALLRRQTLAALSRVDVLVCPTLPFTATPLGEVTVEIDAGVPEDMLSAIMQFTGLPSLTGLPAISVPCGFDEAGLPVGMQLIGKPFAEATLLRAVAGFQDRTAFHAAVPPLVGSMR</sequence>
<reference evidence="2 3" key="1">
    <citation type="submission" date="2016-09" db="EMBL/GenBank/DDBJ databases">
        <title>Pseudonocardia autotrophica DSM535, a candidate organism with high potential of specific P450 cytochromes.</title>
        <authorList>
            <person name="Grumaz C."/>
            <person name="Vainshtein Y."/>
            <person name="Kirstahler P."/>
            <person name="Sohn K."/>
        </authorList>
    </citation>
    <scope>NUCLEOTIDE SEQUENCE [LARGE SCALE GENOMIC DNA]</scope>
    <source>
        <strain evidence="2 3">DSM 535</strain>
    </source>
</reference>
<dbReference type="InterPro" id="IPR020556">
    <property type="entry name" value="Amidase_CS"/>
</dbReference>
<dbReference type="STRING" id="2074.BG845_04079"/>
<proteinExistence type="predicted"/>
<dbReference type="InterPro" id="IPR023631">
    <property type="entry name" value="Amidase_dom"/>
</dbReference>
<gene>
    <name evidence="2" type="primary">gatA_2</name>
    <name evidence="2" type="ORF">BG845_04079</name>
</gene>
<dbReference type="PANTHER" id="PTHR11895:SF176">
    <property type="entry name" value="AMIDASE AMID-RELATED"/>
    <property type="match status" value="1"/>
</dbReference>
<dbReference type="EC" id="6.3.5.-" evidence="2"/>
<dbReference type="EMBL" id="MIGB01000023">
    <property type="protein sequence ID" value="OSY38318.1"/>
    <property type="molecule type" value="Genomic_DNA"/>
</dbReference>
<name>A0A1Y2MUL8_PSEAH</name>
<comment type="caution">
    <text evidence="2">The sequence shown here is derived from an EMBL/GenBank/DDBJ whole genome shotgun (WGS) entry which is preliminary data.</text>
</comment>
<dbReference type="GO" id="GO:0016874">
    <property type="term" value="F:ligase activity"/>
    <property type="evidence" value="ECO:0007669"/>
    <property type="project" value="UniProtKB-KW"/>
</dbReference>
<dbReference type="PANTHER" id="PTHR11895">
    <property type="entry name" value="TRANSAMIDASE"/>
    <property type="match status" value="1"/>
</dbReference>
<keyword evidence="3" id="KW-1185">Reference proteome</keyword>
<protein>
    <submittedName>
        <fullName evidence="2">Glutamyl-tRNA(Gln) amidotransferase subunit A</fullName>
        <ecNumber evidence="2">6.3.5.-</ecNumber>
    </submittedName>
</protein>
<dbReference type="AlphaFoldDB" id="A0A1Y2MUL8"/>
<evidence type="ECO:0000259" key="1">
    <source>
        <dbReference type="Pfam" id="PF01425"/>
    </source>
</evidence>
<dbReference type="InterPro" id="IPR000120">
    <property type="entry name" value="Amidase"/>
</dbReference>
<dbReference type="Gene3D" id="3.90.1300.10">
    <property type="entry name" value="Amidase signature (AS) domain"/>
    <property type="match status" value="1"/>
</dbReference>
<evidence type="ECO:0000313" key="3">
    <source>
        <dbReference type="Proteomes" id="UP000194360"/>
    </source>
</evidence>
<dbReference type="GO" id="GO:0016740">
    <property type="term" value="F:transferase activity"/>
    <property type="evidence" value="ECO:0007669"/>
    <property type="project" value="UniProtKB-KW"/>
</dbReference>
<keyword evidence="2" id="KW-0808">Transferase</keyword>
<dbReference type="PROSITE" id="PS00571">
    <property type="entry name" value="AMIDASES"/>
    <property type="match status" value="1"/>
</dbReference>
<evidence type="ECO:0000313" key="2">
    <source>
        <dbReference type="EMBL" id="OSY38318.1"/>
    </source>
</evidence>
<keyword evidence="2" id="KW-0436">Ligase</keyword>
<feature type="domain" description="Amidase" evidence="1">
    <location>
        <begin position="2"/>
        <end position="300"/>
    </location>
</feature>
<dbReference type="InterPro" id="IPR036928">
    <property type="entry name" value="AS_sf"/>
</dbReference>
<accession>A0A1Y2MUL8</accession>
<dbReference type="Proteomes" id="UP000194360">
    <property type="component" value="Unassembled WGS sequence"/>
</dbReference>